<dbReference type="GO" id="GO:0006099">
    <property type="term" value="P:tricarboxylic acid cycle"/>
    <property type="evidence" value="ECO:0007669"/>
    <property type="project" value="UniProtKB-KW"/>
</dbReference>
<dbReference type="GeneTree" id="ENSGT00950000182989"/>
<evidence type="ECO:0000256" key="9">
    <source>
        <dbReference type="ARBA" id="ARBA00042642"/>
    </source>
</evidence>
<dbReference type="Pfam" id="PF00180">
    <property type="entry name" value="Iso_dh"/>
    <property type="match status" value="1"/>
</dbReference>
<evidence type="ECO:0000256" key="1">
    <source>
        <dbReference type="ARBA" id="ARBA00007769"/>
    </source>
</evidence>
<evidence type="ECO:0000256" key="5">
    <source>
        <dbReference type="ARBA" id="ARBA00023002"/>
    </source>
</evidence>
<evidence type="ECO:0000256" key="3">
    <source>
        <dbReference type="ARBA" id="ARBA00013012"/>
    </source>
</evidence>
<reference evidence="12 13" key="1">
    <citation type="submission" date="2022-01" db="EMBL/GenBank/DDBJ databases">
        <title>A chromosome-scale genome assembly of the false clownfish, Amphiprion ocellaris.</title>
        <authorList>
            <person name="Ryu T."/>
        </authorList>
    </citation>
    <scope>NUCLEOTIDE SEQUENCE [LARGE SCALE GENOMIC DNA]</scope>
</reference>
<evidence type="ECO:0000256" key="7">
    <source>
        <dbReference type="ARBA" id="ARBA00037577"/>
    </source>
</evidence>
<dbReference type="OMA" id="KCCEVAK"/>
<protein>
    <recommendedName>
        <fullName evidence="8">Isocitrate dehydrogenase [NAD] subunit alpha, mitochondrial</fullName>
        <ecNumber evidence="3">1.1.1.41</ecNumber>
    </recommendedName>
    <alternativeName>
        <fullName evidence="10">Isocitric dehydrogenase subunit alpha</fullName>
    </alternativeName>
    <alternativeName>
        <fullName evidence="9">NAD(+)-specific ICDH subunit alpha</fullName>
    </alternativeName>
</protein>
<comment type="catalytic activity">
    <reaction evidence="6">
        <text>D-threo-isocitrate + NAD(+) = 2-oxoglutarate + CO2 + NADH</text>
        <dbReference type="Rhea" id="RHEA:23632"/>
        <dbReference type="ChEBI" id="CHEBI:15562"/>
        <dbReference type="ChEBI" id="CHEBI:16526"/>
        <dbReference type="ChEBI" id="CHEBI:16810"/>
        <dbReference type="ChEBI" id="CHEBI:57540"/>
        <dbReference type="ChEBI" id="CHEBI:57945"/>
        <dbReference type="EC" id="1.1.1.41"/>
    </reaction>
    <physiologicalReaction direction="left-to-right" evidence="6">
        <dbReference type="Rhea" id="RHEA:23633"/>
    </physiologicalReaction>
</comment>
<dbReference type="Gene3D" id="3.40.718.10">
    <property type="entry name" value="Isopropylmalate Dehydrogenase"/>
    <property type="match status" value="1"/>
</dbReference>
<dbReference type="SUPFAM" id="SSF53659">
    <property type="entry name" value="Isocitrate/Isopropylmalate dehydrogenase-like"/>
    <property type="match status" value="1"/>
</dbReference>
<evidence type="ECO:0000256" key="2">
    <source>
        <dbReference type="ARBA" id="ARBA00011525"/>
    </source>
</evidence>
<evidence type="ECO:0000313" key="12">
    <source>
        <dbReference type="Ensembl" id="ENSAOCP00000026067.2"/>
    </source>
</evidence>
<dbReference type="AlphaFoldDB" id="A0A3Q1CEG4"/>
<evidence type="ECO:0000256" key="8">
    <source>
        <dbReference type="ARBA" id="ARBA00040843"/>
    </source>
</evidence>
<name>A0A3Q1CEG4_AMPOC</name>
<evidence type="ECO:0000256" key="10">
    <source>
        <dbReference type="ARBA" id="ARBA00042862"/>
    </source>
</evidence>
<keyword evidence="4" id="KW-0816">Tricarboxylic acid cycle</keyword>
<dbReference type="GO" id="GO:0004449">
    <property type="term" value="F:isocitrate dehydrogenase (NAD+) activity"/>
    <property type="evidence" value="ECO:0007669"/>
    <property type="project" value="UniProtKB-EC"/>
</dbReference>
<dbReference type="GO" id="GO:0006102">
    <property type="term" value="P:isocitrate metabolic process"/>
    <property type="evidence" value="ECO:0007669"/>
    <property type="project" value="TreeGrafter"/>
</dbReference>
<evidence type="ECO:0000313" key="13">
    <source>
        <dbReference type="Proteomes" id="UP001501940"/>
    </source>
</evidence>
<dbReference type="Proteomes" id="UP001501940">
    <property type="component" value="Chromosome 21"/>
</dbReference>
<sequence length="129" mass="13650">TNFYIMSTESCICSDVGKMYLDTVCLNMVQNPTDDLCAGLIGGLGVTSSSNIGANRVAIFESVHGTAPDIAGLDLVNLTALLLSTIMIIKIQNACFNTIRDKEALTKDLGGNSKCSEFTADICCRESAS</sequence>
<reference evidence="12" key="2">
    <citation type="submission" date="2025-08" db="UniProtKB">
        <authorList>
            <consortium name="Ensembl"/>
        </authorList>
    </citation>
    <scope>IDENTIFICATION</scope>
</reference>
<dbReference type="STRING" id="80972.ENSAOCP00000026067"/>
<comment type="function">
    <text evidence="7">Catalytic subunit of the enzyme which catalyzes the decarboxylation of isocitrate (ICT) into alpha-ketoglutarate. The heterodimer composed of the alpha (IDH3A) and beta (IDH3B) subunits and the heterodimer composed of the alpha (IDH3A) and gamma (IDH3G) subunits, have considerable basal activity but the full activity of the heterotetramer (containing two subunits of IDH3A, one of IDH3B and one of IDH3G) requires the assembly and cooperative function of both heterodimers.</text>
</comment>
<organism evidence="12 13">
    <name type="scientific">Amphiprion ocellaris</name>
    <name type="common">Clown anemonefish</name>
    <dbReference type="NCBI Taxonomy" id="80972"/>
    <lineage>
        <taxon>Eukaryota</taxon>
        <taxon>Metazoa</taxon>
        <taxon>Chordata</taxon>
        <taxon>Craniata</taxon>
        <taxon>Vertebrata</taxon>
        <taxon>Euteleostomi</taxon>
        <taxon>Actinopterygii</taxon>
        <taxon>Neopterygii</taxon>
        <taxon>Teleostei</taxon>
        <taxon>Neoteleostei</taxon>
        <taxon>Acanthomorphata</taxon>
        <taxon>Ovalentaria</taxon>
        <taxon>Pomacentridae</taxon>
        <taxon>Amphiprion</taxon>
    </lineage>
</organism>
<keyword evidence="5" id="KW-0560">Oxidoreductase</keyword>
<dbReference type="InterPro" id="IPR024084">
    <property type="entry name" value="IsoPropMal-DH-like_dom"/>
</dbReference>
<comment type="subunit">
    <text evidence="2">Heterooligomer of subunits alpha (IDH3A), beta (IDH3B), and gamma (IDH3G) in the apparent ratio of 2:1:1. The heterodimer containing one IDH3A and one IDH3B subunit and the heterodimer containing one IDH3A and one IDH3G subunit assemble into a heterotetramer (which contains two subunits of IDH3A, one of IDH3B and one of IDH3G) and further into the heterooctamer.</text>
</comment>
<evidence type="ECO:0000259" key="11">
    <source>
        <dbReference type="Pfam" id="PF00180"/>
    </source>
</evidence>
<proteinExistence type="inferred from homology"/>
<dbReference type="PANTHER" id="PTHR11835:SF34">
    <property type="entry name" value="ISOCITRATE DEHYDROGENASE [NAD] SUBUNIT ALPHA, MITOCHONDRIAL"/>
    <property type="match status" value="1"/>
</dbReference>
<comment type="similarity">
    <text evidence="1">Belongs to the isocitrate and isopropylmalate dehydrogenases family.</text>
</comment>
<dbReference type="Ensembl" id="ENSAOCT00000016792.2">
    <property type="protein sequence ID" value="ENSAOCP00000026067.2"/>
    <property type="gene ID" value="ENSAOCG00000014091.2"/>
</dbReference>
<keyword evidence="13" id="KW-1185">Reference proteome</keyword>
<dbReference type="EC" id="1.1.1.41" evidence="3"/>
<evidence type="ECO:0000256" key="6">
    <source>
        <dbReference type="ARBA" id="ARBA00037023"/>
    </source>
</evidence>
<dbReference type="GO" id="GO:0005739">
    <property type="term" value="C:mitochondrion"/>
    <property type="evidence" value="ECO:0007669"/>
    <property type="project" value="TreeGrafter"/>
</dbReference>
<feature type="domain" description="Isopropylmalate dehydrogenase-like" evidence="11">
    <location>
        <begin position="24"/>
        <end position="122"/>
    </location>
</feature>
<dbReference type="PANTHER" id="PTHR11835">
    <property type="entry name" value="DECARBOXYLATING DEHYDROGENASES-ISOCITRATE, ISOPROPYLMALATE, TARTRATE"/>
    <property type="match status" value="1"/>
</dbReference>
<evidence type="ECO:0000256" key="4">
    <source>
        <dbReference type="ARBA" id="ARBA00022532"/>
    </source>
</evidence>
<accession>A0A3Q1CEG4</accession>
<reference evidence="12" key="3">
    <citation type="submission" date="2025-09" db="UniProtKB">
        <authorList>
            <consortium name="Ensembl"/>
        </authorList>
    </citation>
    <scope>IDENTIFICATION</scope>
</reference>